<protein>
    <recommendedName>
        <fullName evidence="10">Leucine--tRNA ligase</fullName>
        <ecNumber evidence="10">6.1.1.4</ecNumber>
    </recommendedName>
    <alternativeName>
        <fullName evidence="10">Leucyl-tRNA synthetase</fullName>
        <shortName evidence="10">LeuRS</shortName>
    </alternativeName>
</protein>
<dbReference type="GO" id="GO:0005829">
    <property type="term" value="C:cytosol"/>
    <property type="evidence" value="ECO:0007669"/>
    <property type="project" value="TreeGrafter"/>
</dbReference>
<dbReference type="InterPro" id="IPR025709">
    <property type="entry name" value="Leu_tRNA-synth_edit"/>
</dbReference>
<keyword evidence="2 10" id="KW-0963">Cytoplasm</keyword>
<keyword evidence="6 10" id="KW-0067">ATP-binding</keyword>
<dbReference type="Gene3D" id="3.90.740.10">
    <property type="entry name" value="Valyl/Leucyl/Isoleucyl-tRNA synthetase, editing domain"/>
    <property type="match status" value="2"/>
</dbReference>
<dbReference type="Gene3D" id="1.10.730.10">
    <property type="entry name" value="Isoleucyl-tRNA Synthetase, Domain 1"/>
    <property type="match status" value="2"/>
</dbReference>
<reference evidence="12 13" key="1">
    <citation type="journal article" date="2016" name="Nat. Commun.">
        <title>Thousands of microbial genomes shed light on interconnected biogeochemical processes in an aquifer system.</title>
        <authorList>
            <person name="Anantharaman K."/>
            <person name="Brown C.T."/>
            <person name="Hug L.A."/>
            <person name="Sharon I."/>
            <person name="Castelle C.J."/>
            <person name="Probst A.J."/>
            <person name="Thomas B.C."/>
            <person name="Singh A."/>
            <person name="Wilkins M.J."/>
            <person name="Karaoz U."/>
            <person name="Brodie E.L."/>
            <person name="Williams K.H."/>
            <person name="Hubbard S.S."/>
            <person name="Banfield J.F."/>
        </authorList>
    </citation>
    <scope>NUCLEOTIDE SEQUENCE [LARGE SCALE GENOMIC DNA]</scope>
</reference>
<comment type="similarity">
    <text evidence="1 10">Belongs to the class-I aminoacyl-tRNA synthetase family.</text>
</comment>
<dbReference type="STRING" id="1797985.A2Y83_03490"/>
<keyword evidence="5" id="KW-0378">Hydrolase</keyword>
<dbReference type="Gene3D" id="3.40.50.620">
    <property type="entry name" value="HUPs"/>
    <property type="match status" value="2"/>
</dbReference>
<dbReference type="PROSITE" id="PS51462">
    <property type="entry name" value="NUDIX"/>
    <property type="match status" value="1"/>
</dbReference>
<comment type="subcellular location">
    <subcellularLocation>
        <location evidence="10">Cytoplasm</location>
    </subcellularLocation>
</comment>
<comment type="caution">
    <text evidence="12">The sequence shown here is derived from an EMBL/GenBank/DDBJ whole genome shotgun (WGS) entry which is preliminary data.</text>
</comment>
<dbReference type="Pfam" id="PF01797">
    <property type="entry name" value="Y1_Tnp"/>
    <property type="match status" value="1"/>
</dbReference>
<dbReference type="InterPro" id="IPR009080">
    <property type="entry name" value="tRNAsynth_Ia_anticodon-bd"/>
</dbReference>
<dbReference type="PROSITE" id="PS00178">
    <property type="entry name" value="AA_TRNA_LIGASE_I"/>
    <property type="match status" value="1"/>
</dbReference>
<dbReference type="PANTHER" id="PTHR43740:SF2">
    <property type="entry name" value="LEUCINE--TRNA LIGASE, MITOCHONDRIAL"/>
    <property type="match status" value="1"/>
</dbReference>
<dbReference type="CDD" id="cd07958">
    <property type="entry name" value="Anticodon_Ia_Leu_BEm"/>
    <property type="match status" value="1"/>
</dbReference>
<dbReference type="GO" id="GO:0006313">
    <property type="term" value="P:DNA transposition"/>
    <property type="evidence" value="ECO:0007669"/>
    <property type="project" value="InterPro"/>
</dbReference>
<evidence type="ECO:0000259" key="11">
    <source>
        <dbReference type="PROSITE" id="PS51462"/>
    </source>
</evidence>
<dbReference type="SMART" id="SM01321">
    <property type="entry name" value="Y1_Tnp"/>
    <property type="match status" value="1"/>
</dbReference>
<dbReference type="SUPFAM" id="SSF55811">
    <property type="entry name" value="Nudix"/>
    <property type="match status" value="1"/>
</dbReference>
<dbReference type="Pfam" id="PF13603">
    <property type="entry name" value="tRNA-synt_1_2"/>
    <property type="match status" value="2"/>
</dbReference>
<dbReference type="GO" id="GO:0003677">
    <property type="term" value="F:DNA binding"/>
    <property type="evidence" value="ECO:0007669"/>
    <property type="project" value="InterPro"/>
</dbReference>
<dbReference type="Gene3D" id="3.90.79.10">
    <property type="entry name" value="Nucleoside Triphosphate Pyrophosphohydrolase"/>
    <property type="match status" value="1"/>
</dbReference>
<feature type="binding site" evidence="10">
    <location>
        <position position="1046"/>
    </location>
    <ligand>
        <name>ATP</name>
        <dbReference type="ChEBI" id="CHEBI:30616"/>
    </ligand>
</feature>
<dbReference type="Pfam" id="PF00133">
    <property type="entry name" value="tRNA-synt_1"/>
    <property type="match status" value="2"/>
</dbReference>
<accession>A0A1F5S4R8</accession>
<dbReference type="SUPFAM" id="SSF47323">
    <property type="entry name" value="Anticodon-binding domain of a subclass of class I aminoacyl-tRNA synthetases"/>
    <property type="match status" value="1"/>
</dbReference>
<name>A0A1F5S4R8_9BACT</name>
<dbReference type="InterPro" id="IPR036515">
    <property type="entry name" value="Transposase_17_sf"/>
</dbReference>
<proteinExistence type="inferred from homology"/>
<dbReference type="GO" id="GO:0004803">
    <property type="term" value="F:transposase activity"/>
    <property type="evidence" value="ECO:0007669"/>
    <property type="project" value="InterPro"/>
</dbReference>
<dbReference type="SUPFAM" id="SSF143422">
    <property type="entry name" value="Transposase IS200-like"/>
    <property type="match status" value="1"/>
</dbReference>
<keyword evidence="7 10" id="KW-0648">Protein biosynthesis</keyword>
<dbReference type="GO" id="GO:0005524">
    <property type="term" value="F:ATP binding"/>
    <property type="evidence" value="ECO:0007669"/>
    <property type="project" value="UniProtKB-UniRule"/>
</dbReference>
<dbReference type="Gene3D" id="3.10.20.590">
    <property type="match status" value="1"/>
</dbReference>
<dbReference type="SUPFAM" id="SSF52374">
    <property type="entry name" value="Nucleotidylyl transferase"/>
    <property type="match status" value="1"/>
</dbReference>
<dbReference type="PANTHER" id="PTHR43740">
    <property type="entry name" value="LEUCYL-TRNA SYNTHETASE"/>
    <property type="match status" value="1"/>
</dbReference>
<dbReference type="InterPro" id="IPR002300">
    <property type="entry name" value="aa-tRNA-synth_Ia"/>
</dbReference>
<evidence type="ECO:0000256" key="4">
    <source>
        <dbReference type="ARBA" id="ARBA00022741"/>
    </source>
</evidence>
<evidence type="ECO:0000256" key="8">
    <source>
        <dbReference type="ARBA" id="ARBA00023146"/>
    </source>
</evidence>
<evidence type="ECO:0000256" key="7">
    <source>
        <dbReference type="ARBA" id="ARBA00022917"/>
    </source>
</evidence>
<evidence type="ECO:0000256" key="6">
    <source>
        <dbReference type="ARBA" id="ARBA00022840"/>
    </source>
</evidence>
<keyword evidence="3 10" id="KW-0436">Ligase</keyword>
<dbReference type="PRINTS" id="PR00985">
    <property type="entry name" value="TRNASYNTHLEU"/>
</dbReference>
<keyword evidence="4 10" id="KW-0547">Nucleotide-binding</keyword>
<dbReference type="GO" id="GO:0002161">
    <property type="term" value="F:aminoacyl-tRNA deacylase activity"/>
    <property type="evidence" value="ECO:0007669"/>
    <property type="project" value="InterPro"/>
</dbReference>
<dbReference type="PROSITE" id="PS00893">
    <property type="entry name" value="NUDIX_BOX"/>
    <property type="match status" value="1"/>
</dbReference>
<dbReference type="FunFam" id="3.40.50.620:FF:000003">
    <property type="entry name" value="Leucine--tRNA ligase"/>
    <property type="match status" value="1"/>
</dbReference>
<evidence type="ECO:0000256" key="3">
    <source>
        <dbReference type="ARBA" id="ARBA00022598"/>
    </source>
</evidence>
<dbReference type="Proteomes" id="UP000178323">
    <property type="component" value="Unassembled WGS sequence"/>
</dbReference>
<dbReference type="Pfam" id="PF08264">
    <property type="entry name" value="Anticodon_1"/>
    <property type="match status" value="1"/>
</dbReference>
<dbReference type="InterPro" id="IPR013155">
    <property type="entry name" value="M/V/L/I-tRNA-synth_anticd-bd"/>
</dbReference>
<dbReference type="InterPro" id="IPR009008">
    <property type="entry name" value="Val/Leu/Ile-tRNA-synth_edit"/>
</dbReference>
<evidence type="ECO:0000256" key="9">
    <source>
        <dbReference type="ARBA" id="ARBA00047469"/>
    </source>
</evidence>
<dbReference type="InterPro" id="IPR020084">
    <property type="entry name" value="NUDIX_hydrolase_CS"/>
</dbReference>
<dbReference type="Gene3D" id="3.30.70.1290">
    <property type="entry name" value="Transposase IS200-like"/>
    <property type="match status" value="1"/>
</dbReference>
<comment type="caution">
    <text evidence="10">Lacks conserved residue(s) required for the propagation of feature annotation.</text>
</comment>
<dbReference type="Pfam" id="PF00293">
    <property type="entry name" value="NUDIX"/>
    <property type="match status" value="1"/>
</dbReference>
<dbReference type="InterPro" id="IPR001412">
    <property type="entry name" value="aa-tRNA-synth_I_CS"/>
</dbReference>
<evidence type="ECO:0000256" key="2">
    <source>
        <dbReference type="ARBA" id="ARBA00022490"/>
    </source>
</evidence>
<dbReference type="InterPro" id="IPR015797">
    <property type="entry name" value="NUDIX_hydrolase-like_dom_sf"/>
</dbReference>
<evidence type="ECO:0000313" key="13">
    <source>
        <dbReference type="Proteomes" id="UP000178323"/>
    </source>
</evidence>
<evidence type="ECO:0000313" key="12">
    <source>
        <dbReference type="EMBL" id="OGF21687.1"/>
    </source>
</evidence>
<dbReference type="InterPro" id="IPR002302">
    <property type="entry name" value="Leu-tRNA-ligase"/>
</dbReference>
<dbReference type="HAMAP" id="MF_00049_B">
    <property type="entry name" value="Leu_tRNA_synth_B"/>
    <property type="match status" value="1"/>
</dbReference>
<evidence type="ECO:0000256" key="5">
    <source>
        <dbReference type="ARBA" id="ARBA00022801"/>
    </source>
</evidence>
<evidence type="ECO:0000256" key="1">
    <source>
        <dbReference type="ARBA" id="ARBA00005594"/>
    </source>
</evidence>
<feature type="domain" description="Nudix hydrolase" evidence="11">
    <location>
        <begin position="655"/>
        <end position="794"/>
    </location>
</feature>
<dbReference type="InterPro" id="IPR000086">
    <property type="entry name" value="NUDIX_hydrolase_dom"/>
</dbReference>
<sequence length="1323" mass="151499">MLYEFHKIEKKWQKKWEEAGLYKAEDFSNKEKKYILIEFPYPSGAGLHVGHTRSYTALDVICRKLRMQGKNVLYPIGWDAFGLPTENYAIKNKIHPRIATEQNICAFTRQIKSLGISFDWDREIDTTDPAYYKWTQWIFLKLLENGLAYKANIPINWCPSCKIGLANEEVVDGKCERCGADAEKREKEQWMLAITKYADRLIDDLETVDYLEKIKTQQINWIGRSEGAEIKFKVPIKGKKFVRSGFQTRQDVRSGFQTRQNENIKQSREGFKPLAGQGDNAEMRGLKTAPNKITSNEITAPDRVTWFITFSTKQRMPVFQTKEQSMAMINLIFNSCLMHDFTLHEISVMPDRVHLIVDTGKDMPIEKIYKYLKGYASKKFNEKFGARWGSAKGNQLWTPKGDYTIIENDEQYVKILGYAQSNPDKKSLPREDRLLTLNLDKLYTELEVFTTRPDTLFGCTYMVVSPEHNILEKLKPQIENNVEVEKYINEAKKKTDLQRTETKEKTGVEIKGLRAINPVYEDKVRSGFQTRHDNNPIVRSGFQTRQVVRSGFQTRHDENVAHSGEGFKPLADNNDNSLRGLKTAPNEGKHNNKEIPIYVADYVLSGYGTGAIMAVPAHDERDFEFAKKYGLPIKQVIAPYQLDETNPPREGYESTVRNVVHIILENKNGEILTLHLKGEEWGESKPRTFIIGGIENGETPAQAAMREVKEETGYIDFEVVKIHPVEFHAEFFAKHKKLNRYVKTTGVVCKLKSEKKVAADKKEKKLHNLVWVKRDIISEAVSIPDDIFLSKAYINNIDNYTGSGVLINSGKFSRLSSNEAKEKIIEWLKEKGAGERKRQYHLRDWVFSRQHYWGEPIPLIFCPSCKKLTENYKYKITNSKQIQNSKFKIQNLEFNLGEILNPGWVSIPEEQLPLTLPEVESYEPTDTGESPLANITEWVNTTCPKCGGAAKRETDTMPNWAGSSWYFLRYIDPKNNDALADMDKLKYWMPVDLYNGGMEHTTLHLLYSRFWNKFLYDLGIAPFSEPYAKRVSHGMVLAEDGKKMSKSLGNVINPDDVIREFGADTLRVYEMFMGPYGEAIPWSADGLKGVKKFLDKVWGLQKRLGRVFKPDMGKESPLGRVFKPDMGINRLVHKTVKKVTEDIENFKFNTAISAMMILANEMEKAPKIALDDYKLFILILAPFAPHMCEDIWERLQRDGSIVRAEERGEAVEQQMRSAASNIGSTAPPAPACGSRSGTIEPSRSIFTQQWPAYDPNLAKDEEIELVVQINGKVRDKFAAPADISEEEAKKQALERDKVSEWIKGKEVMKVIFVKGKLVNIVVK</sequence>
<evidence type="ECO:0000256" key="10">
    <source>
        <dbReference type="HAMAP-Rule" id="MF_00049"/>
    </source>
</evidence>
<dbReference type="FunFam" id="3.10.20.590:FF:000001">
    <property type="entry name" value="Leucine--tRNA ligase"/>
    <property type="match status" value="1"/>
</dbReference>
<dbReference type="InterPro" id="IPR014729">
    <property type="entry name" value="Rossmann-like_a/b/a_fold"/>
</dbReference>
<dbReference type="EC" id="6.1.1.4" evidence="10"/>
<keyword evidence="8 10" id="KW-0030">Aminoacyl-tRNA synthetase</keyword>
<dbReference type="EMBL" id="MFFS01000056">
    <property type="protein sequence ID" value="OGF21687.1"/>
    <property type="molecule type" value="Genomic_DNA"/>
</dbReference>
<dbReference type="GO" id="GO:0004823">
    <property type="term" value="F:leucine-tRNA ligase activity"/>
    <property type="evidence" value="ECO:0007669"/>
    <property type="project" value="UniProtKB-UniRule"/>
</dbReference>
<dbReference type="GO" id="GO:0006429">
    <property type="term" value="P:leucyl-tRNA aminoacylation"/>
    <property type="evidence" value="ECO:0007669"/>
    <property type="project" value="UniProtKB-UniRule"/>
</dbReference>
<organism evidence="12 13">
    <name type="scientific">Candidatus Falkowbacteria bacterium RBG_13_39_14</name>
    <dbReference type="NCBI Taxonomy" id="1797985"/>
    <lineage>
        <taxon>Bacteria</taxon>
        <taxon>Candidatus Falkowiibacteriota</taxon>
    </lineage>
</organism>
<comment type="catalytic activity">
    <reaction evidence="9 10">
        <text>tRNA(Leu) + L-leucine + ATP = L-leucyl-tRNA(Leu) + AMP + diphosphate</text>
        <dbReference type="Rhea" id="RHEA:11688"/>
        <dbReference type="Rhea" id="RHEA-COMP:9613"/>
        <dbReference type="Rhea" id="RHEA-COMP:9622"/>
        <dbReference type="ChEBI" id="CHEBI:30616"/>
        <dbReference type="ChEBI" id="CHEBI:33019"/>
        <dbReference type="ChEBI" id="CHEBI:57427"/>
        <dbReference type="ChEBI" id="CHEBI:78442"/>
        <dbReference type="ChEBI" id="CHEBI:78494"/>
        <dbReference type="ChEBI" id="CHEBI:456215"/>
        <dbReference type="EC" id="6.1.1.4"/>
    </reaction>
</comment>
<dbReference type="SUPFAM" id="SSF50677">
    <property type="entry name" value="ValRS/IleRS/LeuRS editing domain"/>
    <property type="match status" value="2"/>
</dbReference>
<feature type="short sequence motif" description="'KMSKS' region" evidence="10">
    <location>
        <begin position="1043"/>
        <end position="1047"/>
    </location>
</feature>
<dbReference type="InterPro" id="IPR002686">
    <property type="entry name" value="Transposase_17"/>
</dbReference>
<gene>
    <name evidence="10" type="primary">leuS</name>
    <name evidence="12" type="ORF">A2Y83_03490</name>
</gene>